<reference evidence="1 2" key="1">
    <citation type="submission" date="2018-11" db="EMBL/GenBank/DDBJ databases">
        <title>Mesobaculum littorinae gen. nov., sp. nov., isolated from Littorina scabra that represents a novel genus of the order Rhodobacteraceae.</title>
        <authorList>
            <person name="Li F."/>
        </authorList>
    </citation>
    <scope>NUCLEOTIDE SEQUENCE [LARGE SCALE GENOMIC DNA]</scope>
    <source>
        <strain evidence="1 2">M0103</strain>
    </source>
</reference>
<keyword evidence="2" id="KW-1185">Reference proteome</keyword>
<accession>A0A438AF38</accession>
<gene>
    <name evidence="1" type="ORF">EKE94_14905</name>
</gene>
<sequence length="63" mass="6771">MSDKVSPSMKENAGNVFSNAEIDQVRELAAENAPVDVVAVRLGRPPEEIRKLAEAVGIDLHDA</sequence>
<name>A0A438AF38_9RHOB</name>
<dbReference type="Proteomes" id="UP000285908">
    <property type="component" value="Unassembled WGS sequence"/>
</dbReference>
<dbReference type="RefSeq" id="WP_127907423.1">
    <property type="nucleotide sequence ID" value="NZ_RQXX01000005.1"/>
</dbReference>
<protein>
    <submittedName>
        <fullName evidence="1">Uncharacterized protein</fullName>
    </submittedName>
</protein>
<evidence type="ECO:0000313" key="2">
    <source>
        <dbReference type="Proteomes" id="UP000285908"/>
    </source>
</evidence>
<organism evidence="1 2">
    <name type="scientific">Mesobaculum littorinae</name>
    <dbReference type="NCBI Taxonomy" id="2486419"/>
    <lineage>
        <taxon>Bacteria</taxon>
        <taxon>Pseudomonadati</taxon>
        <taxon>Pseudomonadota</taxon>
        <taxon>Alphaproteobacteria</taxon>
        <taxon>Rhodobacterales</taxon>
        <taxon>Roseobacteraceae</taxon>
        <taxon>Mesobaculum</taxon>
    </lineage>
</organism>
<proteinExistence type="predicted"/>
<dbReference type="AlphaFoldDB" id="A0A438AF38"/>
<dbReference type="EMBL" id="RQXX01000005">
    <property type="protein sequence ID" value="RVV97298.1"/>
    <property type="molecule type" value="Genomic_DNA"/>
</dbReference>
<evidence type="ECO:0000313" key="1">
    <source>
        <dbReference type="EMBL" id="RVV97298.1"/>
    </source>
</evidence>
<comment type="caution">
    <text evidence="1">The sequence shown here is derived from an EMBL/GenBank/DDBJ whole genome shotgun (WGS) entry which is preliminary data.</text>
</comment>